<dbReference type="EMBL" id="PUHW01000967">
    <property type="protein sequence ID" value="KAG0681155.1"/>
    <property type="molecule type" value="Genomic_DNA"/>
</dbReference>
<comment type="caution">
    <text evidence="2">The sequence shown here is derived from an EMBL/GenBank/DDBJ whole genome shotgun (WGS) entry which is preliminary data.</text>
</comment>
<proteinExistence type="predicted"/>
<evidence type="ECO:0000256" key="1">
    <source>
        <dbReference type="SAM" id="MobiDB-lite"/>
    </source>
</evidence>
<dbReference type="Proteomes" id="UP000697127">
    <property type="component" value="Unassembled WGS sequence"/>
</dbReference>
<gene>
    <name evidence="2" type="ORF">C6P40_005462</name>
</gene>
<protein>
    <submittedName>
        <fullName evidence="2">Uncharacterized protein</fullName>
    </submittedName>
</protein>
<evidence type="ECO:0000313" key="3">
    <source>
        <dbReference type="Proteomes" id="UP000697127"/>
    </source>
</evidence>
<accession>A0A9P7BE70</accession>
<feature type="compositionally biased region" description="Low complexity" evidence="1">
    <location>
        <begin position="30"/>
        <end position="49"/>
    </location>
</feature>
<reference evidence="2" key="1">
    <citation type="submission" date="2020-11" db="EMBL/GenBank/DDBJ databases">
        <title>Kefir isolates.</title>
        <authorList>
            <person name="Marcisauskas S."/>
            <person name="Kim Y."/>
            <person name="Blasche S."/>
        </authorList>
    </citation>
    <scope>NUCLEOTIDE SEQUENCE</scope>
    <source>
        <strain evidence="2">Olga-1</strain>
    </source>
</reference>
<keyword evidence="3" id="KW-1185">Reference proteome</keyword>
<sequence>MSGTSNNDFHNQNFLVSGMGNLSMSDANTQQHPDQQQQQQQQQQQHQQQAYSSKSGKKRRVYQAYDYSGFQQQYQYSQHDIDPNAAASTI</sequence>
<evidence type="ECO:0000313" key="2">
    <source>
        <dbReference type="EMBL" id="KAG0681155.1"/>
    </source>
</evidence>
<name>A0A9P7BE70_9ASCO</name>
<feature type="compositionally biased region" description="Polar residues" evidence="1">
    <location>
        <begin position="1"/>
        <end position="29"/>
    </location>
</feature>
<dbReference type="AlphaFoldDB" id="A0A9P7BE70"/>
<organism evidence="2 3">
    <name type="scientific">Pichia californica</name>
    <dbReference type="NCBI Taxonomy" id="460514"/>
    <lineage>
        <taxon>Eukaryota</taxon>
        <taxon>Fungi</taxon>
        <taxon>Dikarya</taxon>
        <taxon>Ascomycota</taxon>
        <taxon>Saccharomycotina</taxon>
        <taxon>Pichiomycetes</taxon>
        <taxon>Pichiales</taxon>
        <taxon>Pichiaceae</taxon>
        <taxon>Pichia</taxon>
    </lineage>
</organism>
<feature type="non-terminal residue" evidence="2">
    <location>
        <position position="90"/>
    </location>
</feature>
<feature type="region of interest" description="Disordered" evidence="1">
    <location>
        <begin position="1"/>
        <end position="64"/>
    </location>
</feature>